<comment type="caution">
    <text evidence="2">The sequence shown here is derived from an EMBL/GenBank/DDBJ whole genome shotgun (WGS) entry which is preliminary data.</text>
</comment>
<evidence type="ECO:0000313" key="2">
    <source>
        <dbReference type="EMBL" id="RAK28306.1"/>
    </source>
</evidence>
<reference evidence="2 3" key="1">
    <citation type="submission" date="2018-06" db="EMBL/GenBank/DDBJ databases">
        <title>Genomic Encyclopedia of Type Strains, Phase III (KMG-III): the genomes of soil and plant-associated and newly described type strains.</title>
        <authorList>
            <person name="Whitman W."/>
        </authorList>
    </citation>
    <scope>NUCLEOTIDE SEQUENCE [LARGE SCALE GENOMIC DNA]</scope>
    <source>
        <strain evidence="2 3">CGMCC 4.7090</strain>
    </source>
</reference>
<accession>A0A327Z1L9</accession>
<dbReference type="EMBL" id="QLMJ01000020">
    <property type="protein sequence ID" value="RAK28306.1"/>
    <property type="molecule type" value="Genomic_DNA"/>
</dbReference>
<dbReference type="Proteomes" id="UP000249341">
    <property type="component" value="Unassembled WGS sequence"/>
</dbReference>
<protein>
    <submittedName>
        <fullName evidence="2">Uncharacterized protein</fullName>
    </submittedName>
</protein>
<gene>
    <name evidence="2" type="ORF">B0I29_12074</name>
</gene>
<keyword evidence="3" id="KW-1185">Reference proteome</keyword>
<feature type="region of interest" description="Disordered" evidence="1">
    <location>
        <begin position="1"/>
        <end position="46"/>
    </location>
</feature>
<sequence>MAHEPPRLNERSIHLAPATSAEDRGTRTPTSADTDVKARMYGLRAV</sequence>
<proteinExistence type="predicted"/>
<evidence type="ECO:0000256" key="1">
    <source>
        <dbReference type="SAM" id="MobiDB-lite"/>
    </source>
</evidence>
<name>A0A327Z1L9_9ACTN</name>
<evidence type="ECO:0000313" key="3">
    <source>
        <dbReference type="Proteomes" id="UP000249341"/>
    </source>
</evidence>
<organism evidence="2 3">
    <name type="scientific">Actinoplanes lutulentus</name>
    <dbReference type="NCBI Taxonomy" id="1287878"/>
    <lineage>
        <taxon>Bacteria</taxon>
        <taxon>Bacillati</taxon>
        <taxon>Actinomycetota</taxon>
        <taxon>Actinomycetes</taxon>
        <taxon>Micromonosporales</taxon>
        <taxon>Micromonosporaceae</taxon>
        <taxon>Actinoplanes</taxon>
    </lineage>
</organism>
<feature type="compositionally biased region" description="Basic and acidic residues" evidence="1">
    <location>
        <begin position="1"/>
        <end position="13"/>
    </location>
</feature>
<dbReference type="AlphaFoldDB" id="A0A327Z1L9"/>